<sequence>MSLRVTVIGAGVGGLVCAALLAAQGHDVLLLEKADSPGGKLREVLAGGQPMDAGPTVFTLRAVFDELFEQLGQRLDDHLHLEPASVLARHAWDAEQHLDLHADFEASVDAIGHFAGAAEARGYRRFCQRARRIHDTLLQPFMRSQRPGVMGLAARVAWQGLPGLARISPFGSLASALAGHFRDERLRQLFGRYATYCGSSPWLAPATLMLVAHVERSGVWYVDGGMHRLAQVLAALATRAGARLRYGATVQEVLVQGGRACGVRLATGERVAADAVVFNGDVGALAAGHLGAAVRDAAGPGAPTRPQRSLSAVTWNAVASCRGFPLLRHNVFFSADYRAEFNDLQAGRLPREPTAYLCAQDRRDSPRTVHGGPERLLLLVNAPPDGDGDSRALRPEEIERCRQTTFQRLARCGLMLKPESAMVTTTPTDFEAMFPGTGGALYGPASHGWQASFRRSGAASRLPGLYLAGGSTHPGPGVPMAALSGRLAAQRVTADLASMRRPHPVVMPGGTSMR</sequence>
<keyword evidence="3 5" id="KW-0125">Carotenoid biosynthesis</keyword>
<evidence type="ECO:0000256" key="2">
    <source>
        <dbReference type="ARBA" id="ARBA00006046"/>
    </source>
</evidence>
<dbReference type="SUPFAM" id="SSF51905">
    <property type="entry name" value="FAD/NAD(P)-binding domain"/>
    <property type="match status" value="1"/>
</dbReference>
<dbReference type="InterPro" id="IPR002937">
    <property type="entry name" value="Amino_oxidase"/>
</dbReference>
<dbReference type="InterPro" id="IPR014105">
    <property type="entry name" value="Carotenoid/retinoid_OxRdtase"/>
</dbReference>
<feature type="domain" description="Amine oxidase" evidence="6">
    <location>
        <begin position="13"/>
        <end position="492"/>
    </location>
</feature>
<dbReference type="PANTHER" id="PTHR43734:SF7">
    <property type="entry name" value="4,4'-DIAPONEUROSPORENE OXYGENASE"/>
    <property type="match status" value="1"/>
</dbReference>
<dbReference type="EMBL" id="CP097635">
    <property type="protein sequence ID" value="URI07519.1"/>
    <property type="molecule type" value="Genomic_DNA"/>
</dbReference>
<evidence type="ECO:0000256" key="3">
    <source>
        <dbReference type="ARBA" id="ARBA00022746"/>
    </source>
</evidence>
<proteinExistence type="inferred from homology"/>
<dbReference type="GO" id="GO:0016491">
    <property type="term" value="F:oxidoreductase activity"/>
    <property type="evidence" value="ECO:0007669"/>
    <property type="project" value="UniProtKB-KW"/>
</dbReference>
<keyword evidence="4 5" id="KW-0560">Oxidoreductase</keyword>
<dbReference type="PANTHER" id="PTHR43734">
    <property type="entry name" value="PHYTOENE DESATURASE"/>
    <property type="match status" value="1"/>
</dbReference>
<accession>A0ABY4S3C6</accession>
<protein>
    <submittedName>
        <fullName evidence="7">Phytoene desaturase family protein</fullName>
        <ecNumber evidence="7">1.-.-.-</ecNumber>
    </submittedName>
</protein>
<name>A0ABY4S3C6_AQUTE</name>
<evidence type="ECO:0000259" key="6">
    <source>
        <dbReference type="Pfam" id="PF01593"/>
    </source>
</evidence>
<organism evidence="7 8">
    <name type="scientific">Aquincola tertiaricarbonis</name>
    <dbReference type="NCBI Taxonomy" id="391953"/>
    <lineage>
        <taxon>Bacteria</taxon>
        <taxon>Pseudomonadati</taxon>
        <taxon>Pseudomonadota</taxon>
        <taxon>Betaproteobacteria</taxon>
        <taxon>Burkholderiales</taxon>
        <taxon>Sphaerotilaceae</taxon>
        <taxon>Aquincola</taxon>
    </lineage>
</organism>
<evidence type="ECO:0000313" key="8">
    <source>
        <dbReference type="Proteomes" id="UP001056201"/>
    </source>
</evidence>
<dbReference type="Pfam" id="PF01593">
    <property type="entry name" value="Amino_oxidase"/>
    <property type="match status" value="1"/>
</dbReference>
<gene>
    <name evidence="7" type="primary">crtI</name>
    <name evidence="7" type="ORF">MW290_02540</name>
</gene>
<dbReference type="NCBIfam" id="TIGR02734">
    <property type="entry name" value="crtI_fam"/>
    <property type="match status" value="1"/>
</dbReference>
<dbReference type="RefSeq" id="WP_250195753.1">
    <property type="nucleotide sequence ID" value="NZ_CP097635.1"/>
</dbReference>
<dbReference type="InterPro" id="IPR036188">
    <property type="entry name" value="FAD/NAD-bd_sf"/>
</dbReference>
<evidence type="ECO:0000256" key="4">
    <source>
        <dbReference type="ARBA" id="ARBA00023002"/>
    </source>
</evidence>
<evidence type="ECO:0000256" key="1">
    <source>
        <dbReference type="ARBA" id="ARBA00004829"/>
    </source>
</evidence>
<evidence type="ECO:0000313" key="7">
    <source>
        <dbReference type="EMBL" id="URI07519.1"/>
    </source>
</evidence>
<dbReference type="NCBIfam" id="NF045637">
    <property type="entry name" value="carotdesatCrtDProt"/>
    <property type="match status" value="1"/>
</dbReference>
<evidence type="ECO:0000256" key="5">
    <source>
        <dbReference type="RuleBase" id="RU362075"/>
    </source>
</evidence>
<comment type="pathway">
    <text evidence="1 5">Carotenoid biosynthesis.</text>
</comment>
<reference evidence="7" key="1">
    <citation type="submission" date="2022-05" db="EMBL/GenBank/DDBJ databases">
        <title>An RpoN-dependent PEP-CTERM gene is involved in floc formation of an Aquincola tertiaricarbonis strain.</title>
        <authorList>
            <person name="Qiu D."/>
            <person name="Xia M."/>
        </authorList>
    </citation>
    <scope>NUCLEOTIDE SEQUENCE</scope>
    <source>
        <strain evidence="7">RN12</strain>
    </source>
</reference>
<keyword evidence="8" id="KW-1185">Reference proteome</keyword>
<dbReference type="Proteomes" id="UP001056201">
    <property type="component" value="Chromosome 1"/>
</dbReference>
<dbReference type="Gene3D" id="3.50.50.60">
    <property type="entry name" value="FAD/NAD(P)-binding domain"/>
    <property type="match status" value="2"/>
</dbReference>
<dbReference type="EC" id="1.-.-.-" evidence="7"/>
<comment type="similarity">
    <text evidence="2 5">Belongs to the carotenoid/retinoid oxidoreductase family.</text>
</comment>
<dbReference type="InterPro" id="IPR054841">
    <property type="entry name" value="carotdesatCrtD"/>
</dbReference>